<dbReference type="PATRIC" id="fig|1429438.4.peg.4137"/>
<dbReference type="GO" id="GO:0006749">
    <property type="term" value="P:glutathione metabolic process"/>
    <property type="evidence" value="ECO:0007669"/>
    <property type="project" value="TreeGrafter"/>
</dbReference>
<dbReference type="EMBL" id="AZHW01000622">
    <property type="protein sequence ID" value="ETW97770.1"/>
    <property type="molecule type" value="Genomic_DNA"/>
</dbReference>
<reference evidence="2 3" key="1">
    <citation type="journal article" date="2014" name="Nature">
        <title>An environmental bacterial taxon with a large and distinct metabolic repertoire.</title>
        <authorList>
            <person name="Wilson M.C."/>
            <person name="Mori T."/>
            <person name="Ruckert C."/>
            <person name="Uria A.R."/>
            <person name="Helf M.J."/>
            <person name="Takada K."/>
            <person name="Gernert C."/>
            <person name="Steffens U.A."/>
            <person name="Heycke N."/>
            <person name="Schmitt S."/>
            <person name="Rinke C."/>
            <person name="Helfrich E.J."/>
            <person name="Brachmann A.O."/>
            <person name="Gurgui C."/>
            <person name="Wakimoto T."/>
            <person name="Kracht M."/>
            <person name="Crusemann M."/>
            <person name="Hentschel U."/>
            <person name="Abe I."/>
            <person name="Matsunaga S."/>
            <person name="Kalinowski J."/>
            <person name="Takeyama H."/>
            <person name="Piel J."/>
        </authorList>
    </citation>
    <scope>NUCLEOTIDE SEQUENCE [LARGE SCALE GENOMIC DNA]</scope>
    <source>
        <strain evidence="3">TSY1</strain>
    </source>
</reference>
<dbReference type="GO" id="GO:0017168">
    <property type="term" value="F:5-oxoprolinase (ATP-hydrolyzing) activity"/>
    <property type="evidence" value="ECO:0007669"/>
    <property type="project" value="TreeGrafter"/>
</dbReference>
<evidence type="ECO:0000259" key="1">
    <source>
        <dbReference type="Pfam" id="PF02538"/>
    </source>
</evidence>
<organism evidence="2 3">
    <name type="scientific">Entotheonella factor</name>
    <dbReference type="NCBI Taxonomy" id="1429438"/>
    <lineage>
        <taxon>Bacteria</taxon>
        <taxon>Pseudomonadati</taxon>
        <taxon>Nitrospinota/Tectimicrobiota group</taxon>
        <taxon>Candidatus Tectimicrobiota</taxon>
        <taxon>Candidatus Entotheonellia</taxon>
        <taxon>Candidatus Entotheonellales</taxon>
        <taxon>Candidatus Entotheonellaceae</taxon>
        <taxon>Candidatus Entotheonella</taxon>
    </lineage>
</organism>
<comment type="caution">
    <text evidence="2">The sequence shown here is derived from an EMBL/GenBank/DDBJ whole genome shotgun (WGS) entry which is preliminary data.</text>
</comment>
<proteinExistence type="predicted"/>
<dbReference type="GO" id="GO:0005829">
    <property type="term" value="C:cytosol"/>
    <property type="evidence" value="ECO:0007669"/>
    <property type="project" value="TreeGrafter"/>
</dbReference>
<accession>W4LJ97</accession>
<dbReference type="HOGENOM" id="CLU_020413_1_0_7"/>
<dbReference type="InterPro" id="IPR003692">
    <property type="entry name" value="Hydantoinase_B"/>
</dbReference>
<feature type="domain" description="Hydantoinase B/oxoprolinase" evidence="1">
    <location>
        <begin position="6"/>
        <end position="525"/>
    </location>
</feature>
<gene>
    <name evidence="2" type="ORF">ETSY1_21375</name>
</gene>
<evidence type="ECO:0000313" key="3">
    <source>
        <dbReference type="Proteomes" id="UP000019141"/>
    </source>
</evidence>
<sequence length="591" mass="65635">MSTDVNPVTLELIKGMMRTARAEMEALIERTAMSPFIREKKDYFTSFFDRDGKLLYGTNLPLGGNLLDCILQTYDADTMRPGDLYWYNDCYGSGGGVSHSPDMVFVAPVFAEDRLVGFSQAWGHLWDIGGMMPGSISPAATEVFHEGTIMPPVRIYREGVLNDEVWRIFARNSRFPDILKGDLRAIMASCRLGQQRLEEMFERFGTPVTLAAFEMLMQQSREAVRQAFATRVPDGTYRFKDYLDSDGVTDQSYAVHLSLTKSNGDITLDFRQSDDQAKGAVSFIMHESVPKFMYSLYLTADDPSVLINYGFVEAIGEVKTRPGSIVNPTFPAPLGMRSNTMLRVNNCVFGTLAQATEGQTSAASPVYVIYMLRSLDLKSGDYALCIEGMAVGFGARPFADGIDAVYYVAQKNYPIEFAEMEFGMRVERYSIHRDSGGPGTYRGGCGVVRDIRVIADEGILASRLENVVYPAWGVNGGHSGRPGKLLVNPGTPEERDLKPLSDNNRLRKGDLLRIMTPGGGGWGDPLDRDAQQVQADVLDGFVSAQSALEDYGVVLMPQSLEVDETATQQRRRRMRRQTAMFHRGEYLTAVD</sequence>
<dbReference type="AlphaFoldDB" id="W4LJ97"/>
<evidence type="ECO:0000313" key="2">
    <source>
        <dbReference type="EMBL" id="ETW97770.1"/>
    </source>
</evidence>
<dbReference type="PANTHER" id="PTHR11365:SF23">
    <property type="entry name" value="HYPOTHETICAL 5-OXOPROLINASE (EUROFUNG)-RELATED"/>
    <property type="match status" value="1"/>
</dbReference>
<dbReference type="Proteomes" id="UP000019141">
    <property type="component" value="Unassembled WGS sequence"/>
</dbReference>
<name>W4LJ97_ENTF1</name>
<dbReference type="Pfam" id="PF02538">
    <property type="entry name" value="Hydantoinase_B"/>
    <property type="match status" value="1"/>
</dbReference>
<protein>
    <recommendedName>
        <fullName evidence="1">Hydantoinase B/oxoprolinase domain-containing protein</fullName>
    </recommendedName>
</protein>
<dbReference type="InterPro" id="IPR045079">
    <property type="entry name" value="Oxoprolinase-like"/>
</dbReference>
<keyword evidence="3" id="KW-1185">Reference proteome</keyword>
<dbReference type="PANTHER" id="PTHR11365">
    <property type="entry name" value="5-OXOPROLINASE RELATED"/>
    <property type="match status" value="1"/>
</dbReference>